<dbReference type="EMBL" id="BDGG01000003">
    <property type="protein sequence ID" value="GAU94747.1"/>
    <property type="molecule type" value="Genomic_DNA"/>
</dbReference>
<reference evidence="1 2" key="1">
    <citation type="journal article" date="2016" name="Nat. Commun.">
        <title>Extremotolerant tardigrade genome and improved radiotolerance of human cultured cells by tardigrade-unique protein.</title>
        <authorList>
            <person name="Hashimoto T."/>
            <person name="Horikawa D.D."/>
            <person name="Saito Y."/>
            <person name="Kuwahara H."/>
            <person name="Kozuka-Hata H."/>
            <person name="Shin-I T."/>
            <person name="Minakuchi Y."/>
            <person name="Ohishi K."/>
            <person name="Motoyama A."/>
            <person name="Aizu T."/>
            <person name="Enomoto A."/>
            <person name="Kondo K."/>
            <person name="Tanaka S."/>
            <person name="Hara Y."/>
            <person name="Koshikawa S."/>
            <person name="Sagara H."/>
            <person name="Miura T."/>
            <person name="Yokobori S."/>
            <person name="Miyagawa K."/>
            <person name="Suzuki Y."/>
            <person name="Kubo T."/>
            <person name="Oyama M."/>
            <person name="Kohara Y."/>
            <person name="Fujiyama A."/>
            <person name="Arakawa K."/>
            <person name="Katayama T."/>
            <person name="Toyoda A."/>
            <person name="Kunieda T."/>
        </authorList>
    </citation>
    <scope>NUCLEOTIDE SEQUENCE [LARGE SCALE GENOMIC DNA]</scope>
    <source>
        <strain evidence="1 2">YOKOZUNA-1</strain>
    </source>
</reference>
<proteinExistence type="predicted"/>
<name>A0A1D1V4Z4_RAMVA</name>
<accession>A0A1D1V4Z4</accession>
<feature type="non-terminal residue" evidence="1">
    <location>
        <position position="1"/>
    </location>
</feature>
<dbReference type="AlphaFoldDB" id="A0A1D1V4Z4"/>
<keyword evidence="2" id="KW-1185">Reference proteome</keyword>
<organism evidence="1 2">
    <name type="scientific">Ramazzottius varieornatus</name>
    <name type="common">Water bear</name>
    <name type="synonym">Tardigrade</name>
    <dbReference type="NCBI Taxonomy" id="947166"/>
    <lineage>
        <taxon>Eukaryota</taxon>
        <taxon>Metazoa</taxon>
        <taxon>Ecdysozoa</taxon>
        <taxon>Tardigrada</taxon>
        <taxon>Eutardigrada</taxon>
        <taxon>Parachela</taxon>
        <taxon>Hypsibioidea</taxon>
        <taxon>Ramazzottiidae</taxon>
        <taxon>Ramazzottius</taxon>
    </lineage>
</organism>
<evidence type="ECO:0000313" key="2">
    <source>
        <dbReference type="Proteomes" id="UP000186922"/>
    </source>
</evidence>
<dbReference type="Proteomes" id="UP000186922">
    <property type="component" value="Unassembled WGS sequence"/>
</dbReference>
<sequence>LLCCTSNVLVFGSLFDVQWWPRLTYSHGSSPPHGLRSKIRIFCTHRPIPKVQTLSCG</sequence>
<comment type="caution">
    <text evidence="1">The sequence shown here is derived from an EMBL/GenBank/DDBJ whole genome shotgun (WGS) entry which is preliminary data.</text>
</comment>
<protein>
    <submittedName>
        <fullName evidence="1">Uncharacterized protein</fullName>
    </submittedName>
</protein>
<gene>
    <name evidence="1" type="primary">RvY_06469-1</name>
    <name evidence="1" type="synonym">RvY_06469.1</name>
    <name evidence="1" type="ORF">RvY_06469</name>
</gene>
<evidence type="ECO:0000313" key="1">
    <source>
        <dbReference type="EMBL" id="GAU94747.1"/>
    </source>
</evidence>